<evidence type="ECO:0000313" key="1">
    <source>
        <dbReference type="EMBL" id="MBM0748523.1"/>
    </source>
</evidence>
<reference evidence="1 2" key="1">
    <citation type="submission" date="2021-01" db="EMBL/GenBank/DDBJ databases">
        <title>Complete genome sequence of Pantoea eucrina OB49, a heavy metal tolerant bacterium with PGPR potential isolated from wheat in Algeria.</title>
        <authorList>
            <person name="Lekired A."/>
            <person name="Ouzari I.H."/>
        </authorList>
    </citation>
    <scope>NUCLEOTIDE SEQUENCE [LARGE SCALE GENOMIC DNA]</scope>
    <source>
        <strain evidence="1 2">OB49</strain>
    </source>
</reference>
<protein>
    <submittedName>
        <fullName evidence="1">Uncharacterized protein</fullName>
    </submittedName>
</protein>
<dbReference type="RefSeq" id="WP_203025668.1">
    <property type="nucleotide sequence ID" value="NZ_JAFCXS010000011.1"/>
</dbReference>
<name>A0ABS1Z7Z0_9GAMM</name>
<gene>
    <name evidence="1" type="ORF">JJB79_14065</name>
</gene>
<dbReference type="EMBL" id="JAFCXS010000011">
    <property type="protein sequence ID" value="MBM0748523.1"/>
    <property type="molecule type" value="Genomic_DNA"/>
</dbReference>
<comment type="caution">
    <text evidence="1">The sequence shown here is derived from an EMBL/GenBank/DDBJ whole genome shotgun (WGS) entry which is preliminary data.</text>
</comment>
<proteinExistence type="predicted"/>
<evidence type="ECO:0000313" key="2">
    <source>
        <dbReference type="Proteomes" id="UP000809137"/>
    </source>
</evidence>
<accession>A0ABS1Z7Z0</accession>
<dbReference type="Proteomes" id="UP000809137">
    <property type="component" value="Unassembled WGS sequence"/>
</dbReference>
<organism evidence="1 2">
    <name type="scientific">Pantoea eucrina</name>
    <dbReference type="NCBI Taxonomy" id="472693"/>
    <lineage>
        <taxon>Bacteria</taxon>
        <taxon>Pseudomonadati</taxon>
        <taxon>Pseudomonadota</taxon>
        <taxon>Gammaproteobacteria</taxon>
        <taxon>Enterobacterales</taxon>
        <taxon>Erwiniaceae</taxon>
        <taxon>Pantoea</taxon>
    </lineage>
</organism>
<sequence>MNTLSARHKQHASYPIPHADFLRLQHAHSVGVTVLDMLEIIECSGNRHGGPDGNALASVVALLTDQLGKVVSTCESVMLTDMEVSARDN</sequence>
<keyword evidence="2" id="KW-1185">Reference proteome</keyword>